<gene>
    <name evidence="1" type="ORF">SAMN04490185_5707</name>
</gene>
<evidence type="ECO:0000313" key="2">
    <source>
        <dbReference type="Proteomes" id="UP000183114"/>
    </source>
</evidence>
<name>A0A1H5IP55_9PSED</name>
<dbReference type="EMBL" id="FNTF01000002">
    <property type="protein sequence ID" value="SEE41897.1"/>
    <property type="molecule type" value="Genomic_DNA"/>
</dbReference>
<evidence type="ECO:0000313" key="1">
    <source>
        <dbReference type="EMBL" id="SEE41897.1"/>
    </source>
</evidence>
<protein>
    <submittedName>
        <fullName evidence="1">Uncharacterized protein</fullName>
    </submittedName>
</protein>
<dbReference type="Proteomes" id="UP000183114">
    <property type="component" value="Unassembled WGS sequence"/>
</dbReference>
<accession>A0A1H5IP55</accession>
<sequence length="62" mass="6673">MSAVGLMPMSYRIIGVVVFLAVLSGGSAALRWRFQGWRYGRQLAEQAACNELSPSPMPGTAD</sequence>
<organism evidence="1 2">
    <name type="scientific">Pseudomonas frederiksbergensis</name>
    <dbReference type="NCBI Taxonomy" id="104087"/>
    <lineage>
        <taxon>Bacteria</taxon>
        <taxon>Pseudomonadati</taxon>
        <taxon>Pseudomonadota</taxon>
        <taxon>Gammaproteobacteria</taxon>
        <taxon>Pseudomonadales</taxon>
        <taxon>Pseudomonadaceae</taxon>
        <taxon>Pseudomonas</taxon>
    </lineage>
</organism>
<proteinExistence type="predicted"/>
<reference evidence="1 2" key="1">
    <citation type="submission" date="2016-10" db="EMBL/GenBank/DDBJ databases">
        <authorList>
            <person name="de Groot N.N."/>
        </authorList>
    </citation>
    <scope>NUCLEOTIDE SEQUENCE [LARGE SCALE GENOMIC DNA]</scope>
    <source>
        <strain evidence="1 2">BS3655</strain>
    </source>
</reference>
<dbReference type="AlphaFoldDB" id="A0A1H5IP55"/>